<feature type="domain" description="Filamentous haemagglutinin FhaB/tRNA nuclease CdiA-like TPS" evidence="2">
    <location>
        <begin position="97"/>
        <end position="217"/>
    </location>
</feature>
<keyword evidence="4" id="KW-1185">Reference proteome</keyword>
<dbReference type="NCBIfam" id="TIGR01901">
    <property type="entry name" value="adhes_NPXG"/>
    <property type="match status" value="1"/>
</dbReference>
<accession>A0A1W1UGW0</accession>
<dbReference type="GO" id="GO:0003824">
    <property type="term" value="F:catalytic activity"/>
    <property type="evidence" value="ECO:0007669"/>
    <property type="project" value="UniProtKB-ARBA"/>
</dbReference>
<protein>
    <submittedName>
        <fullName evidence="3">Filamentous hemagglutinin</fullName>
    </submittedName>
</protein>
<dbReference type="InterPro" id="IPR024973">
    <property type="entry name" value="ESPR"/>
</dbReference>
<proteinExistence type="predicted"/>
<feature type="region of interest" description="Disordered" evidence="1">
    <location>
        <begin position="2414"/>
        <end position="2433"/>
    </location>
</feature>
<sequence length="3647" mass="390840">MNKHLYRLIFSKSQQRLVVVSEIATREGKAKGEGGQSVAEGMSRFTLGKGWQLSAVNLGLVTALGFLLVTTAAANELQIHADQSAAKNQQAIILQTANGLPQVNIQTPNDKGLSHNKYQQFDVDSKGVILNNSRTEVQTEQGGWVQGNPYLARGEAKVILNEVNSNNPSQLKGYVEVAGKRAEVIIANPSGIHCEGCGTINAGRTTLTTGKVELENGMVKGYHVEQGKVTVSGRGMDTSRSDYTDIIARETEINAGIWAKELKVTTGKNTVSADNQAVQVIHKSKQNGTEQPTQDVRYAVDVSELGGMYAGKIHLVGTEDGLGVRNAGHIGATQGHVQIDSKGQIVNSGFVGAQQDVKVTAKQALENHSTVYAQQGDVQLQSQTQGIKQHGSVIAKGDSQGKGKVRLQAKGKIAQQGETLAESDITYQAKQIETEKTAVLAAGVRFEQTENGERKILNAASENGKNLSLTAEQSAVVQGQNLASGQISVQAEKIDLNNSQTSANRLQVEARSGAITADNSVIRSETSAEFRTPTALSTQGANLNAQTLLLTADRADNRGGVWNQRSEQALSLNFDGGLNNQAGQIGSVGDIILNTSRLDNRQGVLSGSGNLSINTRQGELNNRDGRIGANRQLQLDSGVLDNQGGLIQSGASAVINTHGQQLDNRNTLNNERNQGIVSLATLEIWSGSFDNRQGYLAAQGSQQLNLLGDLDNRQGEIIALGDVTLQAKNWENSHGKLGSNGALTVNLSADLRGENSRITAQQDLTLSAKTVRQSNQSLLHSNRTLQLNAQSLSSTENSEISGQQLAIRIDGEVDNEQSRLLAEQALNIASLALNNTQGVIASLQGDMTLNTQRQQLNNQRGQVQAKKTISLQTGLLHNQQGLIQSGSDMRIETDNQRLNNSNTLTNEATGGIISLGKLTIRSADLGNQAGFIASVDEQTLQANQLNNTEGVIRSDGSQRTQLSGGFINTAGRLQAGQNLQLHSLGLDNTAGLIRSRQNVRLDTQNQALINDDTLNTAGSKGIIAFGGLAIESTVLSNQRGYIASQNAQRINAGELANQQGVIQTNDNLQLNVNGQVNNAVGRMLSERALTVQSGELNNRSGLLQGKQQLTIDTQSRNLDNSQTLNSELSQGLVTLGELSLNTAKLLNQQGAIISAQQQIRATDLQNEQGLVQANAAQKLTVSGELDNRQGQIRAAKSDIHAQTLDNNAGRVSANQQLTIKVNDALLNVTGQLVSGEENHIQADKLNNRQGTIGSQNAGVTLTVHGELNNQQGHVMANRDAVLTSQQLDNRQGSINSLANIQIDTRQQTLSNQQGKIVAGQSVALLSGELFNQNGLISGQRAVSIDTQGQALDNRDSKGRGIVSSGDVSLRNLSNLDNRQGDLTAGKALQLHAQQIDNRDDGLLLGVDNLHIDSNTLDNRSGVIQTIRHAVIVATATINNSKNSDNGSLIQSGGELQMTTSALDNSQTKAPTSEPTQGLVANTLRLKSDSVNNQSGGIYTTAELDGQIRQTLDNRQGEILSLGRLALQGAELALNNQDGKLESGRQLKLDLDRFLDEGSIKTQGDADISLKQDLTLTKAFQVDGSLNLSTQGNFYNRTQLITGNGLSVQAQHIDNPFGSELSSQNTQINASSLTNRGLIDGTRNVIKTGQLENLGTGRIYGDHLAIQADNLRNDQETVNGETKSATIAARERLDLGVGTLTNHDHALIFSLGDLAIGGQLDADNHATGRANFIDNGSATIEALGNGAINTARLWNHDLHLSTGIDETNEQIEEVALAKSSHRYRRYVEGEFNWSGENAWFRFYDGSQPTIYQKEWYGWRYNRKTETTRLDHQDPGKILFGGNLSLQGNELHNQFSKLLIGGVLTLDEQVFTKNEENVSLSSGNTFLNNEDLKKFINITDKGQSLFWQHYKNWRGKHGHRDVHHKDYMFSHDTQELRFNITDNSIGNLQVVTANSSNQQITSAPENEKATLTGVNVGLSLSTVQAANANNETVVAALNTFNANAVKELNGAETSVISVQNRTPDIVGVSPNQMGSTSTLTIKTYSPILMLPQASLYKINPATNSHVLVETDPQFANRRQWLSSDYMFDALRSDHNSMHKRLGDGFYEQRLINEQINQLTGRRFLDNYQSDYEQYKALMDNGVKYAAQFGLIPGVALSEAQMKELTTDMVWLVNREVRLADGSVTTVLAPQVYIVARDSDVTARGAVISANRIIANTSGDIENSGVIAGRQLTALSGENIRNLGGTLQSEQLLLEAQQELTNLGGSWLADKKLSAQAKSIRIESTLSETEDTGEFYKKGLNQLAKVRLNNRDGELIFRSQDDITIKGATFDIAGKTMINAGNQLNLGTLTTENKEQYNFNNDNYYRLHQTAEVGNQLNFNGDTILTGENEVVIRGNQIHGDGKLLVTSKGNIRVEEARQTEQLSSASKTSSKGLLSKTTEIRKHDHDYDLAVGSQIDAKEILVQSQQGDVRIIGSDVVAEETMLIQGKNVSIVEAENRMKEENFSRTTKKGIMSSGGFGFTIGSRQTTLETDNRKYYSRGSQVGSLNGDMLVVAEKDYLQRGSAVTSLAGDTQVQAKRIDITAADDRYETDQKYTFEQKGLTVAVNVPALQAVQSAVETVKNIGSSKNDRINAMGAANAAWDSYKAGKDLKALGEGLANGDMSAQNVSVSITYGEQKNINQTHTEGNTANSSKLHAGGKALLMTTGEKDTSHINIKGSDVAGLKGTALQTAGKIAITAAEQNHQERSKNSSQGWNAGVAVSYGSDGFAFGVTAGGNLGRGYGNGDERTWINSHVGLQESNTTIISGGDTHIVGGVVRGKGIHTDIGGDLTIASVQDSLQYTGKQQNIGGQITVGYGVSGSASYNQSKMNADYASVQEQSGLFAGDDGYQVTVKGHTELSGGLLTSTAQAESEGKNRFRTGTIDYRDIENHANYSGSTLGVSGGFSVGGGESAQEIGGMTLASQGQNYAQKEGDPNSGKGKTEVSMGIGFGSDSSSASGVTRSGINTRNIEIIDSVAQQARTGKSAETVLSGLQTDITTESALARSGRVSNQFDKDALQKELDIQRATTEGFGKTAAQGVAYTAEKLGDVNAYELTEGVKAQAEQALKHETDPSKRATLEDKIAQADAYLEQNQANYALWKEGGAGRTALHALAGGMLTGNVSGAVASGTTSAAAPHLNALGQELGDVGKAVLDIGAGMAIGAATGGGTAALSAGGNTDWYNRQLHPSELDWIRNNAETFAKEQGISVAEAEQRLIERAAQRVDYAWSKMIDSQDAAADSFLSSASGMKGDVPSSSAVSFINSDGKSQNLFSASGDEYYSIGKYSGLAAGYDKANQHVLTEALIPNIKNNLIFESIKDGASAVTDVARTVLDSPIETTKNVVKTVEHTLSDCLKNPTACATGKWATFDTSSGDLLRTHYNQTDVNALYGKDMRAETALVPLVRGGTVVAEVLPVVKAGSVAVKSVDNMLSPLAKGVDANEKLPVVGKTADYDNQISIIKSGETFNEIINKVPGRIIDKYDITNIGSLDNSIAETFSGGRYATIIIDKDLRAYRAWSPGQSREFGAFWTLDKPLGSLQTRIDSALKPEWGNVRGTNFYSQADRYTEIIIPKGVVIHIGEVGSQGGAWVGGKSQFLINNGASPSWKIKEEKLK</sequence>
<gene>
    <name evidence="3" type="ORF">SAMN05660772_00519</name>
</gene>
<dbReference type="SUPFAM" id="SSF51126">
    <property type="entry name" value="Pectin lyase-like"/>
    <property type="match status" value="1"/>
</dbReference>
<dbReference type="Pfam" id="PF05860">
    <property type="entry name" value="TPS"/>
    <property type="match status" value="1"/>
</dbReference>
<reference evidence="4" key="1">
    <citation type="submission" date="2017-04" db="EMBL/GenBank/DDBJ databases">
        <authorList>
            <person name="Varghese N."/>
            <person name="Submissions S."/>
        </authorList>
    </citation>
    <scope>NUCLEOTIDE SEQUENCE [LARGE SCALE GENOMIC DNA]</scope>
    <source>
        <strain evidence="4">DSM 23072</strain>
    </source>
</reference>
<dbReference type="InterPro" id="IPR012334">
    <property type="entry name" value="Pectin_lyas_fold"/>
</dbReference>
<evidence type="ECO:0000259" key="2">
    <source>
        <dbReference type="SMART" id="SM00912"/>
    </source>
</evidence>
<dbReference type="EMBL" id="FWWV01000002">
    <property type="protein sequence ID" value="SMB80014.1"/>
    <property type="molecule type" value="Genomic_DNA"/>
</dbReference>
<dbReference type="Pfam" id="PF13018">
    <property type="entry name" value="ESPR"/>
    <property type="match status" value="1"/>
</dbReference>
<organism evidence="3 4">
    <name type="scientific">Pasteurella testudinis DSM 23072</name>
    <dbReference type="NCBI Taxonomy" id="1122938"/>
    <lineage>
        <taxon>Bacteria</taxon>
        <taxon>Pseudomonadati</taxon>
        <taxon>Pseudomonadota</taxon>
        <taxon>Gammaproteobacteria</taxon>
        <taxon>Pasteurellales</taxon>
        <taxon>Pasteurellaceae</taxon>
        <taxon>Pasteurella</taxon>
    </lineage>
</organism>
<evidence type="ECO:0000256" key="1">
    <source>
        <dbReference type="SAM" id="MobiDB-lite"/>
    </source>
</evidence>
<dbReference type="Proteomes" id="UP000192408">
    <property type="component" value="Unassembled WGS sequence"/>
</dbReference>
<dbReference type="Pfam" id="PF13332">
    <property type="entry name" value="Fil_haemagg_2"/>
    <property type="match status" value="3"/>
</dbReference>
<dbReference type="InterPro" id="IPR025157">
    <property type="entry name" value="Hemagglutinin_rpt"/>
</dbReference>
<dbReference type="SMART" id="SM00912">
    <property type="entry name" value="Haemagg_act"/>
    <property type="match status" value="1"/>
</dbReference>
<feature type="compositionally biased region" description="Low complexity" evidence="1">
    <location>
        <begin position="2420"/>
        <end position="2433"/>
    </location>
</feature>
<dbReference type="PANTHER" id="PTHR34491">
    <property type="entry name" value="A-TYPE INCLUSION PROTEIN, PUTATIVE-RELATED"/>
    <property type="match status" value="1"/>
</dbReference>
<dbReference type="NCBIfam" id="TIGR01731">
    <property type="entry name" value="fil_hemag_20aa"/>
    <property type="match status" value="25"/>
</dbReference>
<evidence type="ECO:0000313" key="4">
    <source>
        <dbReference type="Proteomes" id="UP000192408"/>
    </source>
</evidence>
<dbReference type="STRING" id="1122938.SAMN05660772_00519"/>
<dbReference type="Gene3D" id="2.160.20.10">
    <property type="entry name" value="Single-stranded right-handed beta-helix, Pectin lyase-like"/>
    <property type="match status" value="1"/>
</dbReference>
<evidence type="ECO:0000313" key="3">
    <source>
        <dbReference type="EMBL" id="SMB80014.1"/>
    </source>
</evidence>
<dbReference type="PANTHER" id="PTHR34491:SF156">
    <property type="entry name" value="KINESIN MOTOR DOMAIN-CONTAINING PROTEIN"/>
    <property type="match status" value="1"/>
</dbReference>
<dbReference type="InterPro" id="IPR008638">
    <property type="entry name" value="FhaB/CdiA-like_TPS"/>
</dbReference>
<name>A0A1W1UGW0_9PAST</name>
<dbReference type="InterPro" id="IPR011050">
    <property type="entry name" value="Pectin_lyase_fold/virulence"/>
</dbReference>
<dbReference type="InterPro" id="IPR010069">
    <property type="entry name" value="CdiA_FHA1_rpt"/>
</dbReference>